<dbReference type="Proteomes" id="UP000260780">
    <property type="component" value="Unassembled WGS sequence"/>
</dbReference>
<sequence length="224" mass="25626">MHLFRLTAASCKPLVIMNRKKEILEKLAFIKSHKELVSFGVKEQEVSHNPCLSEAEIAAFERKHSITLPDDYRFFISEIGNGGFGPGHGLLPLNKAIVDFKLRDKPNISLNKEFPYQDDWNEEWIASFDWDEEYPDTEIVDAYISTAHIAGCLQISHFGHGCTFLLVVNGNEKGHIWFDGRADYSGLIPKMKDGHRISFIEWYVTFLDMEIENINKSLTNSTTD</sequence>
<proteinExistence type="predicted"/>
<accession>A0A3E4WHY1</accession>
<gene>
    <name evidence="2" type="ORF">DXC17_03860</name>
</gene>
<dbReference type="EMBL" id="QSTF01000006">
    <property type="protein sequence ID" value="RGM41744.1"/>
    <property type="molecule type" value="Genomic_DNA"/>
</dbReference>
<dbReference type="Pfam" id="PF09346">
    <property type="entry name" value="SMI1_KNR4"/>
    <property type="match status" value="1"/>
</dbReference>
<dbReference type="SUPFAM" id="SSF160631">
    <property type="entry name" value="SMI1/KNR4-like"/>
    <property type="match status" value="1"/>
</dbReference>
<dbReference type="InterPro" id="IPR018958">
    <property type="entry name" value="Knr4/Smi1-like_dom"/>
</dbReference>
<protein>
    <submittedName>
        <fullName evidence="2">SMI1/KNR4 family protein</fullName>
    </submittedName>
</protein>
<evidence type="ECO:0000313" key="2">
    <source>
        <dbReference type="EMBL" id="RGM41744.1"/>
    </source>
</evidence>
<reference evidence="2 3" key="1">
    <citation type="submission" date="2018-08" db="EMBL/GenBank/DDBJ databases">
        <title>A genome reference for cultivated species of the human gut microbiota.</title>
        <authorList>
            <person name="Zou Y."/>
            <person name="Xue W."/>
            <person name="Luo G."/>
        </authorList>
    </citation>
    <scope>NUCLEOTIDE SEQUENCE [LARGE SCALE GENOMIC DNA]</scope>
    <source>
        <strain evidence="2 3">OM08-14</strain>
    </source>
</reference>
<comment type="caution">
    <text evidence="2">The sequence shown here is derived from an EMBL/GenBank/DDBJ whole genome shotgun (WGS) entry which is preliminary data.</text>
</comment>
<organism evidence="2 3">
    <name type="scientific">Phocaeicola plebeius</name>
    <dbReference type="NCBI Taxonomy" id="310297"/>
    <lineage>
        <taxon>Bacteria</taxon>
        <taxon>Pseudomonadati</taxon>
        <taxon>Bacteroidota</taxon>
        <taxon>Bacteroidia</taxon>
        <taxon>Bacteroidales</taxon>
        <taxon>Bacteroidaceae</taxon>
        <taxon>Phocaeicola</taxon>
    </lineage>
</organism>
<dbReference type="AlphaFoldDB" id="A0A3E4WHY1"/>
<feature type="domain" description="Knr4/Smi1-like" evidence="1">
    <location>
        <begin position="51"/>
        <end position="209"/>
    </location>
</feature>
<dbReference type="InterPro" id="IPR037883">
    <property type="entry name" value="Knr4/Smi1-like_sf"/>
</dbReference>
<dbReference type="Gene3D" id="3.40.1580.10">
    <property type="entry name" value="SMI1/KNR4-like"/>
    <property type="match status" value="1"/>
</dbReference>
<dbReference type="SMART" id="SM00860">
    <property type="entry name" value="SMI1_KNR4"/>
    <property type="match status" value="1"/>
</dbReference>
<evidence type="ECO:0000313" key="3">
    <source>
        <dbReference type="Proteomes" id="UP000260780"/>
    </source>
</evidence>
<name>A0A3E4WHY1_9BACT</name>
<evidence type="ECO:0000259" key="1">
    <source>
        <dbReference type="SMART" id="SM00860"/>
    </source>
</evidence>